<name>A0ABY7FTH5_MYAAR</name>
<feature type="region of interest" description="Disordered" evidence="1">
    <location>
        <begin position="1196"/>
        <end position="1223"/>
    </location>
</feature>
<feature type="compositionally biased region" description="Basic residues" evidence="1">
    <location>
        <begin position="1207"/>
        <end position="1216"/>
    </location>
</feature>
<dbReference type="InterPro" id="IPR058430">
    <property type="entry name" value="DUF8117"/>
</dbReference>
<evidence type="ECO:0000256" key="1">
    <source>
        <dbReference type="SAM" id="MobiDB-lite"/>
    </source>
</evidence>
<evidence type="ECO:0000259" key="2">
    <source>
        <dbReference type="Pfam" id="PF26431"/>
    </source>
</evidence>
<evidence type="ECO:0000313" key="3">
    <source>
        <dbReference type="EMBL" id="WAR25533.1"/>
    </source>
</evidence>
<dbReference type="EMBL" id="CP111025">
    <property type="protein sequence ID" value="WAR25533.1"/>
    <property type="molecule type" value="Genomic_DNA"/>
</dbReference>
<dbReference type="Gene3D" id="6.10.140.2220">
    <property type="match status" value="1"/>
</dbReference>
<feature type="compositionally biased region" description="Basic and acidic residues" evidence="1">
    <location>
        <begin position="846"/>
        <end position="861"/>
    </location>
</feature>
<reference evidence="3" key="1">
    <citation type="submission" date="2022-11" db="EMBL/GenBank/DDBJ databases">
        <title>Centuries of genome instability and evolution in soft-shell clam transmissible cancer (bioRxiv).</title>
        <authorList>
            <person name="Hart S.F.M."/>
            <person name="Yonemitsu M.A."/>
            <person name="Giersch R.M."/>
            <person name="Beal B.F."/>
            <person name="Arriagada G."/>
            <person name="Davis B.W."/>
            <person name="Ostrander E.A."/>
            <person name="Goff S.P."/>
            <person name="Metzger M.J."/>
        </authorList>
    </citation>
    <scope>NUCLEOTIDE SEQUENCE</scope>
    <source>
        <strain evidence="3">MELC-2E11</strain>
        <tissue evidence="3">Siphon/mantle</tissue>
    </source>
</reference>
<keyword evidence="4" id="KW-1185">Reference proteome</keyword>
<evidence type="ECO:0000313" key="4">
    <source>
        <dbReference type="Proteomes" id="UP001164746"/>
    </source>
</evidence>
<feature type="compositionally biased region" description="Basic and acidic residues" evidence="1">
    <location>
        <begin position="1196"/>
        <end position="1206"/>
    </location>
</feature>
<proteinExistence type="predicted"/>
<feature type="domain" description="DUF8117" evidence="2">
    <location>
        <begin position="90"/>
        <end position="141"/>
    </location>
</feature>
<dbReference type="Pfam" id="PF26431">
    <property type="entry name" value="DUF8117"/>
    <property type="match status" value="1"/>
</dbReference>
<feature type="compositionally biased region" description="Basic and acidic residues" evidence="1">
    <location>
        <begin position="903"/>
        <end position="913"/>
    </location>
</feature>
<gene>
    <name evidence="3" type="ORF">MAR_011237</name>
</gene>
<accession>A0ABY7FTH5</accession>
<dbReference type="Proteomes" id="UP001164746">
    <property type="component" value="Chromosome 14"/>
</dbReference>
<organism evidence="3 4">
    <name type="scientific">Mya arenaria</name>
    <name type="common">Soft-shell clam</name>
    <dbReference type="NCBI Taxonomy" id="6604"/>
    <lineage>
        <taxon>Eukaryota</taxon>
        <taxon>Metazoa</taxon>
        <taxon>Spiralia</taxon>
        <taxon>Lophotrochozoa</taxon>
        <taxon>Mollusca</taxon>
        <taxon>Bivalvia</taxon>
        <taxon>Autobranchia</taxon>
        <taxon>Heteroconchia</taxon>
        <taxon>Euheterodonta</taxon>
        <taxon>Imparidentia</taxon>
        <taxon>Neoheterodontei</taxon>
        <taxon>Myida</taxon>
        <taxon>Myoidea</taxon>
        <taxon>Myidae</taxon>
        <taxon>Mya</taxon>
    </lineage>
</organism>
<protein>
    <recommendedName>
        <fullName evidence="2">DUF8117 domain-containing protein</fullName>
    </recommendedName>
</protein>
<feature type="compositionally biased region" description="Basic and acidic residues" evidence="1">
    <location>
        <begin position="885"/>
        <end position="896"/>
    </location>
</feature>
<sequence length="1287" mass="150352">MRKIRLSDTDLELFDIEISPGDYMFFQRHKDAFKTMFREQGKPFWTRFAITFRSFTVKHGIIKQMNIDSPKFQNLIDQAFIFIHEQFVDAKDPFYIRETRELFRNFFGTPDQKSSYLKVYILSPVYLRFGGSICRCLIRWTEAQQMDPKDESYWIPPQPQTETQSGNAEAAETIMCSSCIDFCGTIYFKEKIMGYRGGPVSFCFWRKGDPRFNDPNNPLYAPHLSKDDDWRDLLTIDMFRDFFNYVRYTYGSESDKCDECQDLKKKRDKVERKEKLEKLHKAALKQKSSEYQVNKIQLDGDSKDLVQSNSLVKTVKRSDFSTEEEFRENTMFKMPDGYDPNDPEPLVLGVKKDGSLVLDYRRNYVLVSGFKTDEMENEHFEKMRLKMEEKDLNWFRLNSQFLKEQIPGLPERFEWWEARGFVVCVFDYEVEEKEQCEKWTKFSIKVSGYEEMLVSLMRGFRFEDRLTYEEKASLIKHYLLTKNLPVIDVAELKTKLGLDGEPTKADILYEQMMQDPANFEFFTLADIDEEEGYWDLGLKSLEIRCYNRLFDPPVEVCPMCKQVGVPCECFKPDILDEKVKNFFHKQAGYYINFDARGKDKRVELPKLQYHESKLSLDDDHVEPPMKEHDIRKELAKVTDKCVELGLNVADYEVTTQTDLPSSLGGEANMDPLPGCHCSLSFRIASGKKYQTISITVGAYMSEDKILYNAEVKRIQALQEGNMCCCARSQLEEEIKQIEAKRMEKKRSVKGKVQEQKAIEGPGNTEVMHKIPEMNDENVKTEVDNKIDKNEKEKDVEKLDEKVEKIEVDGEDGVQKIELSEESKVDEKSAVEEKLEAGNVNEEIAESPEKEQKIDSEIDSKPNEANVESIVTLEKKSEILENENEQAFKHEESEKNTENNVTTEKTEGKEEKPANTELEGAVAGASNMDNVDAKVENEEPADDLTLEQFCDLMKMNFEDGIAAYAKMNIKKPIKFRRRENNCNADRIVELMQKSYDQADREERKKLENPQWSVNHVPVVNKDTKKEMFAVNTAEPKHEVKEKKKIKKQKVAKLPKRKTIQDEYERAKNKGQMEDVEKLDRQRMSMLQLFGDLAGDEKIGEQISDALMKVGRHYTEEESEEGKRRMFSEMKMDKDGNYFMDEKSLKRIFDPRDIDALKGITEEFSDVIKGREYKLQDMANNLKYQLGQEFGPELMNDAKVEKKPEEKPRKKKLKKKKPPPMEDVAKGEEFQLRDCGHCNKKEPTRKAFKKCQMCKDEGVLEVRYYCCRECQVEDWKNRHKMEHRDCLLG</sequence>
<feature type="compositionally biased region" description="Basic and acidic residues" evidence="1">
    <location>
        <begin position="818"/>
        <end position="835"/>
    </location>
</feature>
<feature type="region of interest" description="Disordered" evidence="1">
    <location>
        <begin position="818"/>
        <end position="926"/>
    </location>
</feature>